<protein>
    <submittedName>
        <fullName evidence="1">Uncharacterized protein</fullName>
    </submittedName>
</protein>
<gene>
    <name evidence="1" type="ORF">CEXT_458571</name>
</gene>
<evidence type="ECO:0000313" key="2">
    <source>
        <dbReference type="Proteomes" id="UP001054945"/>
    </source>
</evidence>
<sequence length="98" mass="11441">MFLPRYLEKCYSLSLSVGVSAQSVFFSNFFTTPCGKFIIFHLHLHPFRRVTVLQSTERRRLPFDKGVSRGFRGNGCCTKLRMDFQFSALPVNYYKKNC</sequence>
<proteinExistence type="predicted"/>
<comment type="caution">
    <text evidence="1">The sequence shown here is derived from an EMBL/GenBank/DDBJ whole genome shotgun (WGS) entry which is preliminary data.</text>
</comment>
<reference evidence="1 2" key="1">
    <citation type="submission" date="2021-06" db="EMBL/GenBank/DDBJ databases">
        <title>Caerostris extrusa draft genome.</title>
        <authorList>
            <person name="Kono N."/>
            <person name="Arakawa K."/>
        </authorList>
    </citation>
    <scope>NUCLEOTIDE SEQUENCE [LARGE SCALE GENOMIC DNA]</scope>
</reference>
<keyword evidence="2" id="KW-1185">Reference proteome</keyword>
<accession>A0AAV4VRX6</accession>
<organism evidence="1 2">
    <name type="scientific">Caerostris extrusa</name>
    <name type="common">Bark spider</name>
    <name type="synonym">Caerostris bankana</name>
    <dbReference type="NCBI Taxonomy" id="172846"/>
    <lineage>
        <taxon>Eukaryota</taxon>
        <taxon>Metazoa</taxon>
        <taxon>Ecdysozoa</taxon>
        <taxon>Arthropoda</taxon>
        <taxon>Chelicerata</taxon>
        <taxon>Arachnida</taxon>
        <taxon>Araneae</taxon>
        <taxon>Araneomorphae</taxon>
        <taxon>Entelegynae</taxon>
        <taxon>Araneoidea</taxon>
        <taxon>Araneidae</taxon>
        <taxon>Caerostris</taxon>
    </lineage>
</organism>
<dbReference type="EMBL" id="BPLR01015023">
    <property type="protein sequence ID" value="GIY73032.1"/>
    <property type="molecule type" value="Genomic_DNA"/>
</dbReference>
<name>A0AAV4VRX6_CAEEX</name>
<evidence type="ECO:0000313" key="1">
    <source>
        <dbReference type="EMBL" id="GIY73032.1"/>
    </source>
</evidence>
<dbReference type="AlphaFoldDB" id="A0AAV4VRX6"/>
<dbReference type="Proteomes" id="UP001054945">
    <property type="component" value="Unassembled WGS sequence"/>
</dbReference>